<organism evidence="2 3">
    <name type="scientific">Sphingobium wenxiniae (strain DSM 21828 / CGMCC 1.7748 / JZ-1)</name>
    <dbReference type="NCBI Taxonomy" id="595605"/>
    <lineage>
        <taxon>Bacteria</taxon>
        <taxon>Pseudomonadati</taxon>
        <taxon>Pseudomonadota</taxon>
        <taxon>Alphaproteobacteria</taxon>
        <taxon>Sphingomonadales</taxon>
        <taxon>Sphingomonadaceae</taxon>
        <taxon>Sphingobium</taxon>
    </lineage>
</organism>
<dbReference type="Proteomes" id="UP000316624">
    <property type="component" value="Unassembled WGS sequence"/>
</dbReference>
<proteinExistence type="inferred from homology"/>
<reference evidence="2 3" key="1">
    <citation type="journal article" date="2015" name="Stand. Genomic Sci.">
        <title>Genomic Encyclopedia of Bacterial and Archaeal Type Strains, Phase III: the genomes of soil and plant-associated and newly described type strains.</title>
        <authorList>
            <person name="Whitman W.B."/>
            <person name="Woyke T."/>
            <person name="Klenk H.P."/>
            <person name="Zhou Y."/>
            <person name="Lilburn T.G."/>
            <person name="Beck B.J."/>
            <person name="De Vos P."/>
            <person name="Vandamme P."/>
            <person name="Eisen J.A."/>
            <person name="Garrity G."/>
            <person name="Hugenholtz P."/>
            <person name="Kyrpides N.C."/>
        </authorList>
    </citation>
    <scope>NUCLEOTIDE SEQUENCE [LARGE SCALE GENOMIC DNA]</scope>
    <source>
        <strain evidence="2 3">CGMCC 1.7748</strain>
    </source>
</reference>
<dbReference type="Pfam" id="PF00378">
    <property type="entry name" value="ECH_1"/>
    <property type="match status" value="1"/>
</dbReference>
<evidence type="ECO:0000313" key="3">
    <source>
        <dbReference type="Proteomes" id="UP000316624"/>
    </source>
</evidence>
<dbReference type="GO" id="GO:0016853">
    <property type="term" value="F:isomerase activity"/>
    <property type="evidence" value="ECO:0007669"/>
    <property type="project" value="UniProtKB-KW"/>
</dbReference>
<accession>A0A562K885</accession>
<dbReference type="EMBL" id="VLKK01000016">
    <property type="protein sequence ID" value="TWH91425.1"/>
    <property type="molecule type" value="Genomic_DNA"/>
</dbReference>
<dbReference type="PANTHER" id="PTHR43459">
    <property type="entry name" value="ENOYL-COA HYDRATASE"/>
    <property type="match status" value="1"/>
</dbReference>
<name>A0A562K885_SPHWJ</name>
<protein>
    <submittedName>
        <fullName evidence="2">2-(1,2-epoxy-1,2-dihydrophenyl)acetyl-CoA isomerase</fullName>
    </submittedName>
</protein>
<dbReference type="SUPFAM" id="SSF52096">
    <property type="entry name" value="ClpP/crotonase"/>
    <property type="match status" value="1"/>
</dbReference>
<keyword evidence="3" id="KW-1185">Reference proteome</keyword>
<dbReference type="AlphaFoldDB" id="A0A562K885"/>
<dbReference type="PANTHER" id="PTHR43459:SF1">
    <property type="entry name" value="EG:BACN32G11.4 PROTEIN"/>
    <property type="match status" value="1"/>
</dbReference>
<evidence type="ECO:0000313" key="2">
    <source>
        <dbReference type="EMBL" id="TWH91425.1"/>
    </source>
</evidence>
<dbReference type="CDD" id="cd06558">
    <property type="entry name" value="crotonase-like"/>
    <property type="match status" value="1"/>
</dbReference>
<comment type="similarity">
    <text evidence="1">Belongs to the enoyl-CoA hydratase/isomerase family.</text>
</comment>
<dbReference type="Gene3D" id="1.10.12.10">
    <property type="entry name" value="Lyase 2-enoyl-coa Hydratase, Chain A, domain 2"/>
    <property type="match status" value="1"/>
</dbReference>
<dbReference type="InterPro" id="IPR001753">
    <property type="entry name" value="Enoyl-CoA_hydra/iso"/>
</dbReference>
<dbReference type="InterPro" id="IPR014748">
    <property type="entry name" value="Enoyl-CoA_hydra_C"/>
</dbReference>
<sequence length="256" mass="27988">MPIDLAMDGNVAIITINRPEKKNALTLDMRMEVQAVFQRVQDDPEVRAIIFTGAGDDFSAGSDVSEMGTGGVPGSLLKMRLLHRMLRGVSHTNKPVIAAVKGVCIGMSWSMALACDFIVAAEDARFQFAFRHIGLAPDGGASFLLSRYVSIQRAKEIIYSGRFVSGREAADLGLALEALPANRVMERALEMARNYAAAPTVALQMMKRQFDASAAQNLDQALDFEANIQPLMVQTEDFREGTTSFKEKRKPIFKGA</sequence>
<comment type="caution">
    <text evidence="2">The sequence shown here is derived from an EMBL/GenBank/DDBJ whole genome shotgun (WGS) entry which is preliminary data.</text>
</comment>
<dbReference type="Gene3D" id="3.90.226.10">
    <property type="entry name" value="2-enoyl-CoA Hydratase, Chain A, domain 1"/>
    <property type="match status" value="1"/>
</dbReference>
<dbReference type="InterPro" id="IPR029045">
    <property type="entry name" value="ClpP/crotonase-like_dom_sf"/>
</dbReference>
<keyword evidence="2" id="KW-0413">Isomerase</keyword>
<evidence type="ECO:0000256" key="1">
    <source>
        <dbReference type="ARBA" id="ARBA00005254"/>
    </source>
</evidence>
<gene>
    <name evidence="2" type="ORF">IQ35_03239</name>
</gene>